<feature type="region of interest" description="Disordered" evidence="1">
    <location>
        <begin position="24"/>
        <end position="43"/>
    </location>
</feature>
<evidence type="ECO:0000313" key="2">
    <source>
        <dbReference type="EMBL" id="KAL3651682.1"/>
    </source>
</evidence>
<dbReference type="EMBL" id="JAVIJP010000006">
    <property type="protein sequence ID" value="KAL3651682.1"/>
    <property type="molecule type" value="Genomic_DNA"/>
</dbReference>
<name>A0ABD3ED74_9LAMI</name>
<protein>
    <submittedName>
        <fullName evidence="2">Uncharacterized protein</fullName>
    </submittedName>
</protein>
<sequence>MALKLRLQDYESLERKRSKSRENFGVDIVDREAPPTPDVKNQLTRVESVMGVDSKSLGDDSKREGVIVAKGADKSGPSVIELSAIEANKLFLMIFGDKASKNVLAQWSNQDIRFSADNETSMGLRKHEAGPCVVLAAIQEADFLKDEVTTPIKKVKDTRVDGERPNIVKSLDFEEDCVGSNSVKNYGTKKVYMRKFVVQDEEGDEDEEGDMRKKQVADEGAFPIFCFLKTYYLFE</sequence>
<keyword evidence="3" id="KW-1185">Reference proteome</keyword>
<evidence type="ECO:0000313" key="3">
    <source>
        <dbReference type="Proteomes" id="UP001632038"/>
    </source>
</evidence>
<dbReference type="InterPro" id="IPR039785">
    <property type="entry name" value="MINY3/4"/>
</dbReference>
<reference evidence="3" key="1">
    <citation type="journal article" date="2024" name="IScience">
        <title>Strigolactones Initiate the Formation of Haustorium-like Structures in Castilleja.</title>
        <authorList>
            <person name="Buerger M."/>
            <person name="Peterson D."/>
            <person name="Chory J."/>
        </authorList>
    </citation>
    <scope>NUCLEOTIDE SEQUENCE [LARGE SCALE GENOMIC DNA]</scope>
</reference>
<evidence type="ECO:0000256" key="1">
    <source>
        <dbReference type="SAM" id="MobiDB-lite"/>
    </source>
</evidence>
<proteinExistence type="predicted"/>
<dbReference type="AlphaFoldDB" id="A0ABD3ED74"/>
<comment type="caution">
    <text evidence="2">The sequence shown here is derived from an EMBL/GenBank/DDBJ whole genome shotgun (WGS) entry which is preliminary data.</text>
</comment>
<dbReference type="PANTHER" id="PTHR12473:SF8">
    <property type="entry name" value="UBIQUITIN CARBOXYL-TERMINAL HYDROLASE MINDY-4-RELATED"/>
    <property type="match status" value="1"/>
</dbReference>
<dbReference type="GO" id="GO:0004843">
    <property type="term" value="F:cysteine-type deubiquitinase activity"/>
    <property type="evidence" value="ECO:0007669"/>
    <property type="project" value="UniProtKB-EC"/>
</dbReference>
<dbReference type="PANTHER" id="PTHR12473">
    <property type="entry name" value="UBIQUITIN CARBOXYL-TERMINAL HYDROLASE MINDY-4-RELATED"/>
    <property type="match status" value="1"/>
</dbReference>
<feature type="compositionally biased region" description="Basic and acidic residues" evidence="1">
    <location>
        <begin position="24"/>
        <end position="33"/>
    </location>
</feature>
<gene>
    <name evidence="2" type="ORF">CASFOL_004684</name>
</gene>
<organism evidence="2 3">
    <name type="scientific">Castilleja foliolosa</name>
    <dbReference type="NCBI Taxonomy" id="1961234"/>
    <lineage>
        <taxon>Eukaryota</taxon>
        <taxon>Viridiplantae</taxon>
        <taxon>Streptophyta</taxon>
        <taxon>Embryophyta</taxon>
        <taxon>Tracheophyta</taxon>
        <taxon>Spermatophyta</taxon>
        <taxon>Magnoliopsida</taxon>
        <taxon>eudicotyledons</taxon>
        <taxon>Gunneridae</taxon>
        <taxon>Pentapetalae</taxon>
        <taxon>asterids</taxon>
        <taxon>lamiids</taxon>
        <taxon>Lamiales</taxon>
        <taxon>Orobanchaceae</taxon>
        <taxon>Pedicularideae</taxon>
        <taxon>Castillejinae</taxon>
        <taxon>Castilleja</taxon>
    </lineage>
</organism>
<dbReference type="GO" id="GO:0006508">
    <property type="term" value="P:proteolysis"/>
    <property type="evidence" value="ECO:0007669"/>
    <property type="project" value="UniProtKB-KW"/>
</dbReference>
<accession>A0ABD3ED74</accession>
<dbReference type="Proteomes" id="UP001632038">
    <property type="component" value="Unassembled WGS sequence"/>
</dbReference>